<dbReference type="SUPFAM" id="SSF55781">
    <property type="entry name" value="GAF domain-like"/>
    <property type="match status" value="1"/>
</dbReference>
<dbReference type="InterPro" id="IPR029787">
    <property type="entry name" value="Nucleotide_cyclase"/>
</dbReference>
<dbReference type="InterPro" id="IPR035919">
    <property type="entry name" value="EAL_sf"/>
</dbReference>
<dbReference type="Proteomes" id="UP000597668">
    <property type="component" value="Unassembled WGS sequence"/>
</dbReference>
<dbReference type="SMART" id="SM00052">
    <property type="entry name" value="EAL"/>
    <property type="match status" value="1"/>
</dbReference>
<dbReference type="PROSITE" id="PS50883">
    <property type="entry name" value="EAL"/>
    <property type="match status" value="1"/>
</dbReference>
<feature type="domain" description="GGDEF" evidence="2">
    <location>
        <begin position="324"/>
        <end position="448"/>
    </location>
</feature>
<dbReference type="SUPFAM" id="SSF55073">
    <property type="entry name" value="Nucleotide cyclase"/>
    <property type="match status" value="1"/>
</dbReference>
<dbReference type="AlphaFoldDB" id="A0A8J6LTK3"/>
<dbReference type="InterPro" id="IPR043128">
    <property type="entry name" value="Rev_trsase/Diguanyl_cyclase"/>
</dbReference>
<dbReference type="InterPro" id="IPR029016">
    <property type="entry name" value="GAF-like_dom_sf"/>
</dbReference>
<dbReference type="Gene3D" id="3.20.20.450">
    <property type="entry name" value="EAL domain"/>
    <property type="match status" value="1"/>
</dbReference>
<reference evidence="3" key="1">
    <citation type="submission" date="2020-08" db="EMBL/GenBank/DDBJ databases">
        <authorList>
            <person name="Liu C."/>
            <person name="Sun Q."/>
        </authorList>
    </citation>
    <scope>NUCLEOTIDE SEQUENCE</scope>
    <source>
        <strain evidence="3">NSJ-65</strain>
    </source>
</reference>
<proteinExistence type="predicted"/>
<dbReference type="SUPFAM" id="SSF141868">
    <property type="entry name" value="EAL domain-like"/>
    <property type="match status" value="1"/>
</dbReference>
<gene>
    <name evidence="3" type="ORF">H8K20_03810</name>
</gene>
<dbReference type="GO" id="GO:0071111">
    <property type="term" value="F:cyclic-guanylate-specific phosphodiesterase activity"/>
    <property type="evidence" value="ECO:0007669"/>
    <property type="project" value="InterPro"/>
</dbReference>
<accession>A0A8J6LTK3</accession>
<dbReference type="PANTHER" id="PTHR33121">
    <property type="entry name" value="CYCLIC DI-GMP PHOSPHODIESTERASE PDEF"/>
    <property type="match status" value="1"/>
</dbReference>
<dbReference type="InterPro" id="IPR001633">
    <property type="entry name" value="EAL_dom"/>
</dbReference>
<dbReference type="Pfam" id="PF00563">
    <property type="entry name" value="EAL"/>
    <property type="match status" value="1"/>
</dbReference>
<name>A0A8J6LTK3_9FIRM</name>
<dbReference type="NCBIfam" id="TIGR00254">
    <property type="entry name" value="GGDEF"/>
    <property type="match status" value="1"/>
</dbReference>
<evidence type="ECO:0000259" key="1">
    <source>
        <dbReference type="PROSITE" id="PS50883"/>
    </source>
</evidence>
<dbReference type="InterPro" id="IPR050706">
    <property type="entry name" value="Cyclic-di-GMP_PDE-like"/>
</dbReference>
<evidence type="ECO:0000313" key="3">
    <source>
        <dbReference type="EMBL" id="MBC3515524.1"/>
    </source>
</evidence>
<dbReference type="CDD" id="cd01949">
    <property type="entry name" value="GGDEF"/>
    <property type="match status" value="1"/>
</dbReference>
<organism evidence="3 4">
    <name type="scientific">Neobittarella massiliensis</name>
    <name type="common">ex Bilen et al. 2018</name>
    <dbReference type="NCBI Taxonomy" id="2041842"/>
    <lineage>
        <taxon>Bacteria</taxon>
        <taxon>Bacillati</taxon>
        <taxon>Bacillota</taxon>
        <taxon>Clostridia</taxon>
        <taxon>Eubacteriales</taxon>
        <taxon>Oscillospiraceae</taxon>
        <taxon>Neobittarella (ex Bilen et al. 2018)</taxon>
    </lineage>
</organism>
<sequence>MQREQIAALIADESENMAYVADPSTYELLYVNKAVVRGFGLCGDAYLGQPCYRVLQGLEAPCPFCTNHLLTTEKYLYWKHYNPILKQYYLLRDKLFKLPGGRLVRLEICTDITDSENTNLHLQNQLTTEETLLRCVHTLSGEDDTDTAINKLLSIIGGYYQADRAYLFEVDPGGQMISNSYEWCQEQVQPQIENLQQIPITAIDRWMEYFTTQGEFFLTSAGKTLQPDSIEYQILAPQQIDSLMAAPLWEGETLSGFIGVDNPAANTGETHLLKSITYFIKEDIQKRHLLEQLKELSYTDGLTGLGNRHQYISFLAGLDKAPPRSMGVVFIDINGLKVANDSFGHQYGDEMIRSVGHGLREIFPEHTFRIGGDEFVGLLIDAEREEFDRRVEALRRYEAKDSLAGFSIGVNWSAGQVHPSQQISYSDNLMYVEKQAYYNSSTHRIRHPRRGVLSQELKKALDAGEFMVYLQPKFDLVTGAMAGAEALVRRRGSDGSVIPPDRFIPLYEAGGVIRHVDFFVLRTVCKWLKEWREKGCAPEQIAVNFSRITLMEHGVEEKMKSILQRYGIAPGQIIVEVTESTGKMDGVSLGDIAQQIKGAGFSLSLDDFGSQYSNLSVLTAAGFDEIKFDRSLVEEIGQQPQATVVAKHGISLCQDLGTTPVAEGIETVQQLLLLRTYGCKLGQGFHFAHPMPGEEFYQRYLANKQ</sequence>
<dbReference type="EMBL" id="JACOGI010000001">
    <property type="protein sequence ID" value="MBC3515524.1"/>
    <property type="molecule type" value="Genomic_DNA"/>
</dbReference>
<keyword evidence="4" id="KW-1185">Reference proteome</keyword>
<dbReference type="PANTHER" id="PTHR33121:SF70">
    <property type="entry name" value="SIGNALING PROTEIN YKOW"/>
    <property type="match status" value="1"/>
</dbReference>
<evidence type="ECO:0000313" key="4">
    <source>
        <dbReference type="Proteomes" id="UP000597668"/>
    </source>
</evidence>
<dbReference type="CDD" id="cd01948">
    <property type="entry name" value="EAL"/>
    <property type="match status" value="1"/>
</dbReference>
<comment type="caution">
    <text evidence="3">The sequence shown here is derived from an EMBL/GenBank/DDBJ whole genome shotgun (WGS) entry which is preliminary data.</text>
</comment>
<feature type="domain" description="EAL" evidence="1">
    <location>
        <begin position="450"/>
        <end position="704"/>
    </location>
</feature>
<dbReference type="PROSITE" id="PS50887">
    <property type="entry name" value="GGDEF"/>
    <property type="match status" value="1"/>
</dbReference>
<dbReference type="InterPro" id="IPR000160">
    <property type="entry name" value="GGDEF_dom"/>
</dbReference>
<dbReference type="Pfam" id="PF00990">
    <property type="entry name" value="GGDEF"/>
    <property type="match status" value="1"/>
</dbReference>
<protein>
    <submittedName>
        <fullName evidence="3">EAL domain-containing protein</fullName>
    </submittedName>
</protein>
<dbReference type="RefSeq" id="WP_186487528.1">
    <property type="nucleotide sequence ID" value="NZ_JACOGI010000001.1"/>
</dbReference>
<evidence type="ECO:0000259" key="2">
    <source>
        <dbReference type="PROSITE" id="PS50887"/>
    </source>
</evidence>
<dbReference type="Gene3D" id="3.30.70.270">
    <property type="match status" value="1"/>
</dbReference>
<dbReference type="Gene3D" id="3.30.450.40">
    <property type="match status" value="1"/>
</dbReference>
<dbReference type="SMART" id="SM00267">
    <property type="entry name" value="GGDEF"/>
    <property type="match status" value="1"/>
</dbReference>